<keyword evidence="6 10" id="KW-0472">Membrane</keyword>
<organism evidence="12 13">
    <name type="scientific">Corynebacterium pollutisoli</name>
    <dbReference type="NCBI Taxonomy" id="1610489"/>
    <lineage>
        <taxon>Bacteria</taxon>
        <taxon>Bacillati</taxon>
        <taxon>Actinomycetota</taxon>
        <taxon>Actinomycetes</taxon>
        <taxon>Mycobacteriales</taxon>
        <taxon>Corynebacteriaceae</taxon>
        <taxon>Corynebacterium</taxon>
    </lineage>
</organism>
<comment type="subcellular location">
    <subcellularLocation>
        <location evidence="1">Membrane</location>
        <topology evidence="1">Multi-pass membrane protein</topology>
    </subcellularLocation>
</comment>
<dbReference type="EMBL" id="FXAR01000001">
    <property type="protein sequence ID" value="SMG09012.1"/>
    <property type="molecule type" value="Genomic_DNA"/>
</dbReference>
<feature type="transmembrane region" description="Helical" evidence="10">
    <location>
        <begin position="49"/>
        <end position="71"/>
    </location>
</feature>
<dbReference type="Proteomes" id="UP000568696">
    <property type="component" value="Unassembled WGS sequence"/>
</dbReference>
<dbReference type="AlphaFoldDB" id="A0A1X7I4T4"/>
<evidence type="ECO:0000256" key="7">
    <source>
        <dbReference type="ARBA" id="ARBA00043987"/>
    </source>
</evidence>
<feature type="region of interest" description="Disordered" evidence="9">
    <location>
        <begin position="478"/>
        <end position="505"/>
    </location>
</feature>
<gene>
    <name evidence="11" type="ORF">GX356_04915</name>
    <name evidence="12" type="ORF">SAMN06295981_0389</name>
</gene>
<feature type="transmembrane region" description="Helical" evidence="10">
    <location>
        <begin position="453"/>
        <end position="470"/>
    </location>
</feature>
<evidence type="ECO:0000313" key="14">
    <source>
        <dbReference type="Proteomes" id="UP000568696"/>
    </source>
</evidence>
<feature type="transmembrane region" description="Helical" evidence="10">
    <location>
        <begin position="247"/>
        <end position="274"/>
    </location>
</feature>
<keyword evidence="13" id="KW-1185">Reference proteome</keyword>
<reference evidence="12" key="1">
    <citation type="submission" date="2017-04" db="EMBL/GenBank/DDBJ databases">
        <authorList>
            <person name="Afonso C.L."/>
            <person name="Miller P.J."/>
            <person name="Scott M.A."/>
            <person name="Spackman E."/>
            <person name="Goraichik I."/>
            <person name="Dimitrov K.M."/>
            <person name="Suarez D.L."/>
            <person name="Swayne D.E."/>
        </authorList>
    </citation>
    <scope>NUCLEOTIDE SEQUENCE [LARGE SCALE GENOMIC DNA]</scope>
    <source>
        <strain evidence="12">VDS</strain>
    </source>
</reference>
<protein>
    <recommendedName>
        <fullName evidence="8">Alpha-(1-&gt;6)-mannopyranosyltransferase A</fullName>
    </recommendedName>
</protein>
<dbReference type="EMBL" id="JAAYSN010000125">
    <property type="protein sequence ID" value="NLP39047.1"/>
    <property type="molecule type" value="Genomic_DNA"/>
</dbReference>
<keyword evidence="4 10" id="KW-0812">Transmembrane</keyword>
<evidence type="ECO:0000256" key="2">
    <source>
        <dbReference type="ARBA" id="ARBA00022676"/>
    </source>
</evidence>
<evidence type="ECO:0000313" key="12">
    <source>
        <dbReference type="EMBL" id="SMG09012.1"/>
    </source>
</evidence>
<dbReference type="RefSeq" id="WP_085548545.1">
    <property type="nucleotide sequence ID" value="NZ_FXAR01000001.1"/>
</dbReference>
<feature type="transmembrane region" description="Helical" evidence="10">
    <location>
        <begin position="286"/>
        <end position="311"/>
    </location>
</feature>
<dbReference type="Proteomes" id="UP000193309">
    <property type="component" value="Unassembled WGS sequence"/>
</dbReference>
<dbReference type="GO" id="GO:0016020">
    <property type="term" value="C:membrane"/>
    <property type="evidence" value="ECO:0007669"/>
    <property type="project" value="UniProtKB-SubCell"/>
</dbReference>
<feature type="transmembrane region" description="Helical" evidence="10">
    <location>
        <begin position="175"/>
        <end position="193"/>
    </location>
</feature>
<evidence type="ECO:0000256" key="9">
    <source>
        <dbReference type="SAM" id="MobiDB-lite"/>
    </source>
</evidence>
<accession>A0A1X7I4T4</accession>
<keyword evidence="3 12" id="KW-0808">Transferase</keyword>
<reference evidence="13" key="2">
    <citation type="submission" date="2017-04" db="EMBL/GenBank/DDBJ databases">
        <authorList>
            <person name="Varghese N."/>
            <person name="Submissions S."/>
        </authorList>
    </citation>
    <scope>NUCLEOTIDE SEQUENCE [LARGE SCALE GENOMIC DNA]</scope>
    <source>
        <strain evidence="13">VDS</strain>
    </source>
</reference>
<evidence type="ECO:0000256" key="4">
    <source>
        <dbReference type="ARBA" id="ARBA00022692"/>
    </source>
</evidence>
<evidence type="ECO:0000256" key="1">
    <source>
        <dbReference type="ARBA" id="ARBA00004141"/>
    </source>
</evidence>
<evidence type="ECO:0000256" key="5">
    <source>
        <dbReference type="ARBA" id="ARBA00022989"/>
    </source>
</evidence>
<proteinExistence type="inferred from homology"/>
<keyword evidence="2 12" id="KW-0328">Glycosyltransferase</keyword>
<dbReference type="NCBIfam" id="TIGR03459">
    <property type="entry name" value="crt_membr"/>
    <property type="match status" value="1"/>
</dbReference>
<evidence type="ECO:0000313" key="11">
    <source>
        <dbReference type="EMBL" id="NLP39047.1"/>
    </source>
</evidence>
<name>A0A1X7I4T4_9CORY</name>
<dbReference type="STRING" id="1610489.SAMN06295981_0389"/>
<dbReference type="Pfam" id="PF26314">
    <property type="entry name" value="MptA_B_family"/>
    <property type="match status" value="1"/>
</dbReference>
<feature type="transmembrane region" description="Helical" evidence="10">
    <location>
        <begin position="392"/>
        <end position="413"/>
    </location>
</feature>
<dbReference type="GO" id="GO:0016757">
    <property type="term" value="F:glycosyltransferase activity"/>
    <property type="evidence" value="ECO:0007669"/>
    <property type="project" value="UniProtKB-KW"/>
</dbReference>
<comment type="similarity">
    <text evidence="7">Belongs to the MptA/B family.</text>
</comment>
<sequence length="505" mass="54505">MVIRLPSALSLGLIGSLLLLLGSFGGGATRNRGGVLEALDLDFLAYGRGAGISNVVFWAGVAFLLAGWVVLGRRHVLRGRPGVEKHVRKSLWVWILPLLPAAPMLSRDVYSYLMQGAMLRDGYDPYTQGAAVNPGPYLLEVSHDWRNTTTPYGPLHLWIGEGVTRLVGDNVTAGVIVYKLISVLGFAAIAWAVPRIARALGGDPALALWLGVANPVMILHMVGGMHNESVMVGLVSVGLLACLHKRFLLGVALIAVAVSLKATAAIALPFVVWMATHHYSRHMHRFLAFVVTGFVGLVETLAVVAAVTWLSGSSWGWLSEISGNSKVINPLALPSLLASGITWVVQVVDTGFEYNTALGVLRSISMVLMLAGLVVVWWMFRHTTRRALAGTALAYQVAFVFNSVTLPWYYASVITLVGTVRPPEWVLRLAVGASIVVTLSFTGSGNHQLYNTWWMAGVFVLAWVLTDWVFGKEIRGPWPAPGAGPHGPADRAERRPDAPAESHPR</sequence>
<dbReference type="InterPro" id="IPR049829">
    <property type="entry name" value="MptA/B-like"/>
</dbReference>
<feature type="transmembrane region" description="Helical" evidence="10">
    <location>
        <begin position="425"/>
        <end position="441"/>
    </location>
</feature>
<evidence type="ECO:0000256" key="3">
    <source>
        <dbReference type="ARBA" id="ARBA00022679"/>
    </source>
</evidence>
<keyword evidence="5 10" id="KW-1133">Transmembrane helix</keyword>
<feature type="transmembrane region" description="Helical" evidence="10">
    <location>
        <begin position="205"/>
        <end position="227"/>
    </location>
</feature>
<evidence type="ECO:0000256" key="6">
    <source>
        <dbReference type="ARBA" id="ARBA00023136"/>
    </source>
</evidence>
<dbReference type="NCBIfam" id="NF038066">
    <property type="entry name" value="MptB"/>
    <property type="match status" value="1"/>
</dbReference>
<evidence type="ECO:0000256" key="10">
    <source>
        <dbReference type="SAM" id="Phobius"/>
    </source>
</evidence>
<evidence type="ECO:0000313" key="13">
    <source>
        <dbReference type="Proteomes" id="UP000193309"/>
    </source>
</evidence>
<feature type="transmembrane region" description="Helical" evidence="10">
    <location>
        <begin position="360"/>
        <end position="380"/>
    </location>
</feature>
<evidence type="ECO:0000256" key="8">
    <source>
        <dbReference type="NCBIfam" id="TIGR03459"/>
    </source>
</evidence>
<dbReference type="InterPro" id="IPR017822">
    <property type="entry name" value="MptA-like"/>
</dbReference>
<feature type="compositionally biased region" description="Basic and acidic residues" evidence="9">
    <location>
        <begin position="488"/>
        <end position="505"/>
    </location>
</feature>
<dbReference type="OrthoDB" id="5242303at2"/>
<feature type="transmembrane region" description="Helical" evidence="10">
    <location>
        <begin position="91"/>
        <end position="110"/>
    </location>
</feature>
<reference evidence="11 14" key="3">
    <citation type="journal article" date="2020" name="Biotechnol. Biofuels">
        <title>New insights from the biogas microbiome by comprehensive genome-resolved metagenomics of nearly 1600 species originating from multiple anaerobic digesters.</title>
        <authorList>
            <person name="Campanaro S."/>
            <person name="Treu L."/>
            <person name="Rodriguez-R L.M."/>
            <person name="Kovalovszki A."/>
            <person name="Ziels R.M."/>
            <person name="Maus I."/>
            <person name="Zhu X."/>
            <person name="Kougias P.G."/>
            <person name="Basile A."/>
            <person name="Luo G."/>
            <person name="Schluter A."/>
            <person name="Konstantinidis K.T."/>
            <person name="Angelidaki I."/>
        </authorList>
    </citation>
    <scope>NUCLEOTIDE SEQUENCE [LARGE SCALE GENOMIC DNA]</scope>
    <source>
        <strain evidence="11">AS23ysBPME_344</strain>
    </source>
</reference>